<dbReference type="AlphaFoldDB" id="A0A250KN19"/>
<dbReference type="PANTHER" id="PTHR42782">
    <property type="entry name" value="SI:CH73-314G15.3"/>
    <property type="match status" value="1"/>
</dbReference>
<dbReference type="SUPFAM" id="SSF47240">
    <property type="entry name" value="Ferritin-like"/>
    <property type="match status" value="1"/>
</dbReference>
<evidence type="ECO:0000313" key="1">
    <source>
        <dbReference type="EMBL" id="BBA32988.1"/>
    </source>
</evidence>
<dbReference type="PIRSF" id="PIRSF012318">
    <property type="entry name" value="UCP012318"/>
    <property type="match status" value="1"/>
</dbReference>
<reference evidence="1 2" key="1">
    <citation type="submission" date="2016-12" db="EMBL/GenBank/DDBJ databases">
        <title>Genome sequencing of Methylocaldum marinum.</title>
        <authorList>
            <person name="Takeuchi M."/>
            <person name="Kamagata Y."/>
            <person name="Hiraoka S."/>
            <person name="Oshima K."/>
            <person name="Hattori M."/>
            <person name="Iwasaki W."/>
        </authorList>
    </citation>
    <scope>NUCLEOTIDE SEQUENCE [LARGE SCALE GENOMIC DNA]</scope>
    <source>
        <strain evidence="1 2">S8</strain>
    </source>
</reference>
<dbReference type="OrthoDB" id="9778629at2"/>
<name>A0A250KN19_9GAMM</name>
<dbReference type="InterPro" id="IPR009078">
    <property type="entry name" value="Ferritin-like_SF"/>
</dbReference>
<organism evidence="1 2">
    <name type="scientific">Methylocaldum marinum</name>
    <dbReference type="NCBI Taxonomy" id="1432792"/>
    <lineage>
        <taxon>Bacteria</taxon>
        <taxon>Pseudomonadati</taxon>
        <taxon>Pseudomonadota</taxon>
        <taxon>Gammaproteobacteria</taxon>
        <taxon>Methylococcales</taxon>
        <taxon>Methylococcaceae</taxon>
        <taxon>Methylocaldum</taxon>
    </lineage>
</organism>
<evidence type="ECO:0000313" key="2">
    <source>
        <dbReference type="Proteomes" id="UP000266313"/>
    </source>
</evidence>
<dbReference type="InterPro" id="IPR012347">
    <property type="entry name" value="Ferritin-like"/>
</dbReference>
<dbReference type="Gene3D" id="1.20.1260.10">
    <property type="match status" value="1"/>
</dbReference>
<protein>
    <recommendedName>
        <fullName evidence="3">Ferritin-like domain-containing protein</fullName>
    </recommendedName>
</protein>
<sequence length="274" mass="31150">MPTNLFEIAETCLYAPSIEGKLKATELAAQLFREGGFDLDDRPPAKPASGVRFPEHPKLVDPRYLPRRKLTTVHGKIAFLHAVAHIEFTAIQLAWDMVYRFRGMPRAFYDDWLEVAIEEAFHFSLVRGRLKDFGSDYGQLPAHRGLWELAEETSHDVKARLALVPRVMEARGLDVTPAMIAKLDVLGDETTADILRIILRDEVGHVARGTRWFRHLCAEQGVEPVAEYFHLIEHYLRGTVRGPFNSELRRAAGFSDLELERLEVMSSQSPGRFD</sequence>
<accession>A0A250KN19</accession>
<dbReference type="KEGG" id="mmai:sS8_1026"/>
<evidence type="ECO:0008006" key="3">
    <source>
        <dbReference type="Google" id="ProtNLM"/>
    </source>
</evidence>
<dbReference type="CDD" id="cd00657">
    <property type="entry name" value="Ferritin_like"/>
    <property type="match status" value="1"/>
</dbReference>
<dbReference type="InterPro" id="IPR007402">
    <property type="entry name" value="DUF455"/>
</dbReference>
<proteinExistence type="predicted"/>
<gene>
    <name evidence="1" type="ORF">sS8_1026</name>
</gene>
<dbReference type="Pfam" id="PF04305">
    <property type="entry name" value="DUF455"/>
    <property type="match status" value="1"/>
</dbReference>
<dbReference type="EMBL" id="AP017928">
    <property type="protein sequence ID" value="BBA32988.1"/>
    <property type="molecule type" value="Genomic_DNA"/>
</dbReference>
<dbReference type="PANTHER" id="PTHR42782:SF4">
    <property type="entry name" value="DUF455 DOMAIN-CONTAINING PROTEIN"/>
    <property type="match status" value="1"/>
</dbReference>
<dbReference type="InterPro" id="IPR011197">
    <property type="entry name" value="UCP012318"/>
</dbReference>
<dbReference type="Proteomes" id="UP000266313">
    <property type="component" value="Chromosome"/>
</dbReference>
<dbReference type="RefSeq" id="WP_119628676.1">
    <property type="nucleotide sequence ID" value="NZ_AP017928.1"/>
</dbReference>
<keyword evidence="2" id="KW-1185">Reference proteome</keyword>